<keyword evidence="1" id="KW-0472">Membrane</keyword>
<evidence type="ECO:0000313" key="3">
    <source>
        <dbReference type="Proteomes" id="UP000270219"/>
    </source>
</evidence>
<name>A0A498D683_9BACI</name>
<protein>
    <submittedName>
        <fullName evidence="2">Zinc ribbon domain-containing protein</fullName>
    </submittedName>
</protein>
<sequence length="381" mass="43638">MHCPHCGTLVKEEELYCVKCGNKLPSDMELRVGRKEKNRYWFIPLLAIIIMTVITSIFYLVLQTNSARSMDYYNQGEQELLDGNYEAAASMFNQAMKYNRSFQQAEISLEYLEAVQRIEQMLTDAESKAANGDFQEALGIYSEIDNELKLYNGEAVNQLVQFMNENRDSTKIAQINSALNNEPTIDDLKILLWEAESVGEKASDITSSIRNQIIDYSFTKASESLSNKYFREASFFVEDGMKYAPDSEKLSSLHTTIEKEKVAFETAQQQRIEQAMSIAQEDYERNENDAIELLEANIEKDQQGNLVVKGKVKSVATIPTNSTVIEYSLMNEQEMEILSNEVFVYPDTLYPGETGEFEFTHYDIKDQSLTVKVNKITWYTD</sequence>
<accession>A0A498D683</accession>
<evidence type="ECO:0000256" key="1">
    <source>
        <dbReference type="SAM" id="Phobius"/>
    </source>
</evidence>
<dbReference type="RefSeq" id="WP_121522758.1">
    <property type="nucleotide sequence ID" value="NZ_RCHR01000003.1"/>
</dbReference>
<dbReference type="Proteomes" id="UP000270219">
    <property type="component" value="Unassembled WGS sequence"/>
</dbReference>
<comment type="caution">
    <text evidence="2">The sequence shown here is derived from an EMBL/GenBank/DDBJ whole genome shotgun (WGS) entry which is preliminary data.</text>
</comment>
<feature type="transmembrane region" description="Helical" evidence="1">
    <location>
        <begin position="40"/>
        <end position="62"/>
    </location>
</feature>
<keyword evidence="1" id="KW-1133">Transmembrane helix</keyword>
<organism evidence="2 3">
    <name type="scientific">Oceanobacillus piezotolerans</name>
    <dbReference type="NCBI Taxonomy" id="2448030"/>
    <lineage>
        <taxon>Bacteria</taxon>
        <taxon>Bacillati</taxon>
        <taxon>Bacillota</taxon>
        <taxon>Bacilli</taxon>
        <taxon>Bacillales</taxon>
        <taxon>Bacillaceae</taxon>
        <taxon>Oceanobacillus</taxon>
    </lineage>
</organism>
<dbReference type="AlphaFoldDB" id="A0A498D683"/>
<evidence type="ECO:0000313" key="2">
    <source>
        <dbReference type="EMBL" id="RLL45169.1"/>
    </source>
</evidence>
<proteinExistence type="predicted"/>
<keyword evidence="1" id="KW-0812">Transmembrane</keyword>
<gene>
    <name evidence="2" type="ORF">D8M04_09925</name>
</gene>
<dbReference type="EMBL" id="RCHR01000003">
    <property type="protein sequence ID" value="RLL45169.1"/>
    <property type="molecule type" value="Genomic_DNA"/>
</dbReference>
<keyword evidence="3" id="KW-1185">Reference proteome</keyword>
<reference evidence="2 3" key="1">
    <citation type="submission" date="2018-10" db="EMBL/GenBank/DDBJ databases">
        <title>Oceanobacillus sp. YLB-02 draft genome.</title>
        <authorList>
            <person name="Yu L."/>
        </authorList>
    </citation>
    <scope>NUCLEOTIDE SEQUENCE [LARGE SCALE GENOMIC DNA]</scope>
    <source>
        <strain evidence="2 3">YLB-02</strain>
    </source>
</reference>
<dbReference type="OrthoDB" id="1822804at2"/>